<dbReference type="KEGG" id="mefw:F1737_08245"/>
<evidence type="ECO:0000256" key="2">
    <source>
        <dbReference type="ARBA" id="ARBA00023012"/>
    </source>
</evidence>
<dbReference type="GO" id="GO:0000160">
    <property type="term" value="P:phosphorelay signal transduction system"/>
    <property type="evidence" value="ECO:0007669"/>
    <property type="project" value="UniProtKB-KW"/>
</dbReference>
<dbReference type="PROSITE" id="PS50110">
    <property type="entry name" value="RESPONSE_REGULATORY"/>
    <property type="match status" value="1"/>
</dbReference>
<dbReference type="InterPro" id="IPR011006">
    <property type="entry name" value="CheY-like_superfamily"/>
</dbReference>
<dbReference type="PANTHER" id="PTHR44591:SF14">
    <property type="entry name" value="PROTEIN PILG"/>
    <property type="match status" value="1"/>
</dbReference>
<protein>
    <submittedName>
        <fullName evidence="5">Response regulator</fullName>
    </submittedName>
</protein>
<evidence type="ECO:0000313" key="5">
    <source>
        <dbReference type="EMBL" id="WOF17327.1"/>
    </source>
</evidence>
<evidence type="ECO:0000256" key="3">
    <source>
        <dbReference type="PROSITE-ProRule" id="PRU00169"/>
    </source>
</evidence>
<keyword evidence="1 3" id="KW-0597">Phosphoprotein</keyword>
<dbReference type="InterPro" id="IPR001789">
    <property type="entry name" value="Sig_transdc_resp-reg_receiver"/>
</dbReference>
<dbReference type="SMART" id="SM00448">
    <property type="entry name" value="REC"/>
    <property type="match status" value="1"/>
</dbReference>
<sequence length="116" mass="13023">MLVTDDSIFQRKIVTSILKKKGYLVLEASNGKDALEILVSKKPDLMILDLLMPEMDGFEVLREAKKTGIEVPIVVLTSDIQESTREMCESLGAMGFVNKPVDEEILLENVSRILER</sequence>
<accession>A0AA97FEZ9</accession>
<dbReference type="EMBL" id="CP043875">
    <property type="protein sequence ID" value="WOF17327.1"/>
    <property type="molecule type" value="Genomic_DNA"/>
</dbReference>
<dbReference type="SUPFAM" id="SSF52172">
    <property type="entry name" value="CheY-like"/>
    <property type="match status" value="1"/>
</dbReference>
<proteinExistence type="predicted"/>
<feature type="domain" description="Response regulatory" evidence="4">
    <location>
        <begin position="1"/>
        <end position="114"/>
    </location>
</feature>
<keyword evidence="2" id="KW-0902">Two-component regulatory system</keyword>
<dbReference type="Pfam" id="PF00072">
    <property type="entry name" value="Response_reg"/>
    <property type="match status" value="1"/>
</dbReference>
<name>A0AA97FEZ9_9EURY</name>
<feature type="modified residue" description="4-aspartylphosphate" evidence="3">
    <location>
        <position position="49"/>
    </location>
</feature>
<dbReference type="InterPro" id="IPR050595">
    <property type="entry name" value="Bact_response_regulator"/>
</dbReference>
<gene>
    <name evidence="5" type="ORF">F1737_08245</name>
</gene>
<evidence type="ECO:0000256" key="1">
    <source>
        <dbReference type="ARBA" id="ARBA00022553"/>
    </source>
</evidence>
<dbReference type="AlphaFoldDB" id="A0AA97FEZ9"/>
<evidence type="ECO:0000259" key="4">
    <source>
        <dbReference type="PROSITE" id="PS50110"/>
    </source>
</evidence>
<evidence type="ECO:0000313" key="6">
    <source>
        <dbReference type="Proteomes" id="UP001301797"/>
    </source>
</evidence>
<reference evidence="5 6" key="1">
    <citation type="submission" date="2019-09" db="EMBL/GenBank/DDBJ databases">
        <title>The complete genome of Methanoplanus sp. FWC-SCC4.</title>
        <authorList>
            <person name="Chen S.-C."/>
            <person name="Zhou Y.-Z."/>
            <person name="Lai M.-C."/>
        </authorList>
    </citation>
    <scope>NUCLEOTIDE SEQUENCE [LARGE SCALE GENOMIC DNA]</scope>
    <source>
        <strain evidence="5 6">FWC-SCC4</strain>
    </source>
</reference>
<dbReference type="Gene3D" id="3.40.50.2300">
    <property type="match status" value="1"/>
</dbReference>
<organism evidence="5 6">
    <name type="scientific">Methanochimaera problematica</name>
    <dbReference type="NCBI Taxonomy" id="2609417"/>
    <lineage>
        <taxon>Archaea</taxon>
        <taxon>Methanobacteriati</taxon>
        <taxon>Methanobacteriota</taxon>
        <taxon>Stenosarchaea group</taxon>
        <taxon>Methanomicrobia</taxon>
        <taxon>Methanomicrobiales</taxon>
        <taxon>Methanomicrobiaceae</taxon>
        <taxon>Methanochimaera</taxon>
    </lineage>
</organism>
<dbReference type="PANTHER" id="PTHR44591">
    <property type="entry name" value="STRESS RESPONSE REGULATOR PROTEIN 1"/>
    <property type="match status" value="1"/>
</dbReference>
<dbReference type="Proteomes" id="UP001301797">
    <property type="component" value="Chromosome"/>
</dbReference>
<keyword evidence="6" id="KW-1185">Reference proteome</keyword>